<evidence type="ECO:0000256" key="1">
    <source>
        <dbReference type="ARBA" id="ARBA00008331"/>
    </source>
</evidence>
<comment type="catalytic activity">
    <reaction evidence="6">
        <text>L-aspartate + NAD(+) + H2O = oxaloacetate + NH4(+) + NADH + H(+)</text>
        <dbReference type="Rhea" id="RHEA:11788"/>
        <dbReference type="ChEBI" id="CHEBI:15377"/>
        <dbReference type="ChEBI" id="CHEBI:15378"/>
        <dbReference type="ChEBI" id="CHEBI:16452"/>
        <dbReference type="ChEBI" id="CHEBI:28938"/>
        <dbReference type="ChEBI" id="CHEBI:29991"/>
        <dbReference type="ChEBI" id="CHEBI:57540"/>
        <dbReference type="ChEBI" id="CHEBI:57945"/>
        <dbReference type="EC" id="1.4.1.21"/>
    </reaction>
</comment>
<evidence type="ECO:0000259" key="7">
    <source>
        <dbReference type="Pfam" id="PF01958"/>
    </source>
</evidence>
<feature type="binding site" evidence="6">
    <location>
        <position position="211"/>
    </location>
    <ligand>
        <name>NAD(+)</name>
        <dbReference type="ChEBI" id="CHEBI:57540"/>
    </ligand>
</feature>
<name>A0A158FD34_9BURK</name>
<accession>A0A158FD34</accession>
<keyword evidence="5 6" id="KW-0520">NAD</keyword>
<dbReference type="InterPro" id="IPR011182">
    <property type="entry name" value="L-Asp_DH"/>
</dbReference>
<dbReference type="InterPro" id="IPR005106">
    <property type="entry name" value="Asp/hSer_DH_NAD-bd"/>
</dbReference>
<evidence type="ECO:0000313" key="10">
    <source>
        <dbReference type="Proteomes" id="UP000054683"/>
    </source>
</evidence>
<keyword evidence="3 6" id="KW-0521">NADP</keyword>
<dbReference type="EMBL" id="FCOK02000004">
    <property type="protein sequence ID" value="SAL17758.1"/>
    <property type="molecule type" value="Genomic_DNA"/>
</dbReference>
<feature type="domain" description="Aspartate/homoserine dehydrogenase NAD-binding" evidence="8">
    <location>
        <begin position="30"/>
        <end position="136"/>
    </location>
</feature>
<dbReference type="InterPro" id="IPR036291">
    <property type="entry name" value="NAD(P)-bd_dom_sf"/>
</dbReference>
<dbReference type="Proteomes" id="UP000054683">
    <property type="component" value="Unassembled WGS sequence"/>
</dbReference>
<dbReference type="NCBIfam" id="NF009827">
    <property type="entry name" value="PRK13303.1-2"/>
    <property type="match status" value="1"/>
</dbReference>
<dbReference type="GO" id="GO:0051287">
    <property type="term" value="F:NAD binding"/>
    <property type="evidence" value="ECO:0007669"/>
    <property type="project" value="UniProtKB-UniRule"/>
</dbReference>
<evidence type="ECO:0000259" key="8">
    <source>
        <dbReference type="Pfam" id="PF03447"/>
    </source>
</evidence>
<feature type="domain" description="Aspartate dehydrogenase" evidence="7">
    <location>
        <begin position="188"/>
        <end position="275"/>
    </location>
</feature>
<feature type="binding site" evidence="6">
    <location>
        <position position="145"/>
    </location>
    <ligand>
        <name>NAD(+)</name>
        <dbReference type="ChEBI" id="CHEBI:57540"/>
    </ligand>
</feature>
<keyword evidence="4 6" id="KW-0560">Oxidoreductase</keyword>
<dbReference type="UniPathway" id="UPA00253">
    <property type="reaction ID" value="UER00456"/>
</dbReference>
<dbReference type="AlphaFoldDB" id="A0A158FD34"/>
<feature type="active site" evidence="6">
    <location>
        <position position="241"/>
    </location>
</feature>
<dbReference type="SUPFAM" id="SSF55347">
    <property type="entry name" value="Glyceraldehyde-3-phosphate dehydrogenase-like, C-terminal domain"/>
    <property type="match status" value="1"/>
</dbReference>
<dbReference type="HAMAP" id="MF_01265">
    <property type="entry name" value="NadX"/>
    <property type="match status" value="1"/>
</dbReference>
<evidence type="ECO:0000313" key="9">
    <source>
        <dbReference type="EMBL" id="SAL17758.1"/>
    </source>
</evidence>
<dbReference type="PANTHER" id="PTHR31873:SF6">
    <property type="entry name" value="ASPARTATE DEHYDROGENASE DOMAIN-CONTAINING PROTEIN"/>
    <property type="match status" value="1"/>
</dbReference>
<dbReference type="RefSeq" id="WP_231936977.1">
    <property type="nucleotide sequence ID" value="NZ_FCOK02000004.1"/>
</dbReference>
<dbReference type="InterPro" id="IPR020626">
    <property type="entry name" value="Asp_DH_prok"/>
</dbReference>
<evidence type="ECO:0000256" key="5">
    <source>
        <dbReference type="ARBA" id="ARBA00023027"/>
    </source>
</evidence>
<dbReference type="SUPFAM" id="SSF51735">
    <property type="entry name" value="NAD(P)-binding Rossmann-fold domains"/>
    <property type="match status" value="1"/>
</dbReference>
<keyword evidence="2 6" id="KW-0662">Pyridine nucleotide biosynthesis</keyword>
<sequence>MTMPELSGHSAVPVDRDTNFALDERIAIVGMGAMGKRVLATLRERGVRARQLACLVPAHEAGSLNMQSIGIEVFHDVASLVSWNPTLCVECAGHAAVDEAVIPLLERGVDTILVSLGALASAPLLEKINRAMTLGGSTLTLVSGAIGGIDALHAARMGGLDSVRYTGRKPPRAWQGSPAEAQFDMLTIDKPTVIFEGTAGESARLFPKNANVTAAIALAGIGFERTTVTMMADPGVDKNVHEIDAVGAFGRLSIRLENNPLPDNPRTSWLAAMSIEDAVIRRLEHSI</sequence>
<dbReference type="GO" id="GO:0009435">
    <property type="term" value="P:NAD+ biosynthetic process"/>
    <property type="evidence" value="ECO:0007669"/>
    <property type="project" value="UniProtKB-UniRule"/>
</dbReference>
<reference evidence="9 10" key="1">
    <citation type="submission" date="2016-01" db="EMBL/GenBank/DDBJ databases">
        <authorList>
            <person name="Oliw E.H."/>
        </authorList>
    </citation>
    <scope>NUCLEOTIDE SEQUENCE [LARGE SCALE GENOMIC DNA]</scope>
    <source>
        <strain evidence="9">LMG 27134</strain>
    </source>
</reference>
<evidence type="ECO:0000256" key="6">
    <source>
        <dbReference type="HAMAP-Rule" id="MF_01265"/>
    </source>
</evidence>
<dbReference type="GO" id="GO:0050661">
    <property type="term" value="F:NADP binding"/>
    <property type="evidence" value="ECO:0007669"/>
    <property type="project" value="UniProtKB-UniRule"/>
</dbReference>
<dbReference type="Gene3D" id="3.40.50.720">
    <property type="entry name" value="NAD(P)-binding Rossmann-like Domain"/>
    <property type="match status" value="1"/>
</dbReference>
<comment type="function">
    <text evidence="6">Specifically catalyzes the NAD or NADP-dependent dehydrogenation of L-aspartate to iminoaspartate.</text>
</comment>
<protein>
    <recommendedName>
        <fullName evidence="6">L-aspartate dehydrogenase</fullName>
        <ecNumber evidence="6">1.4.1.21</ecNumber>
    </recommendedName>
</protein>
<evidence type="ECO:0000256" key="2">
    <source>
        <dbReference type="ARBA" id="ARBA00022642"/>
    </source>
</evidence>
<comment type="miscellaneous">
    <text evidence="6">The iminoaspartate product is unstable in aqueous solution and can decompose to oxaloacetate and ammonia.</text>
</comment>
<dbReference type="PIRSF" id="PIRSF005227">
    <property type="entry name" value="Asp_dh_NAD_syn"/>
    <property type="match status" value="1"/>
</dbReference>
<evidence type="ECO:0000256" key="4">
    <source>
        <dbReference type="ARBA" id="ARBA00023002"/>
    </source>
</evidence>
<dbReference type="PANTHER" id="PTHR31873">
    <property type="entry name" value="L-ASPARTATE DEHYDROGENASE-RELATED"/>
    <property type="match status" value="1"/>
</dbReference>
<evidence type="ECO:0000256" key="3">
    <source>
        <dbReference type="ARBA" id="ARBA00022857"/>
    </source>
</evidence>
<comment type="similarity">
    <text evidence="1 6">Belongs to the L-aspartate dehydrogenase family.</text>
</comment>
<dbReference type="GO" id="GO:0016639">
    <property type="term" value="F:oxidoreductase activity, acting on the CH-NH2 group of donors, NAD or NADP as acceptor"/>
    <property type="evidence" value="ECO:0007669"/>
    <property type="project" value="UniProtKB-UniRule"/>
</dbReference>
<comment type="pathway">
    <text evidence="6">Cofactor biosynthesis; NAD(+) biosynthesis; iminoaspartate from L-aspartate (dehydrogenase route): step 1/1.</text>
</comment>
<dbReference type="NCBIfam" id="NF009828">
    <property type="entry name" value="PRK13303.1-3"/>
    <property type="match status" value="1"/>
</dbReference>
<dbReference type="EC" id="1.4.1.21" evidence="6"/>
<dbReference type="InterPro" id="IPR002811">
    <property type="entry name" value="Asp_DH"/>
</dbReference>
<organism evidence="9 10">
    <name type="scientific">Caballeronia udeis</name>
    <dbReference type="NCBI Taxonomy" id="1232866"/>
    <lineage>
        <taxon>Bacteria</taxon>
        <taxon>Pseudomonadati</taxon>
        <taxon>Pseudomonadota</taxon>
        <taxon>Betaproteobacteria</taxon>
        <taxon>Burkholderiales</taxon>
        <taxon>Burkholderiaceae</taxon>
        <taxon>Caballeronia</taxon>
    </lineage>
</organism>
<dbReference type="Pfam" id="PF03447">
    <property type="entry name" value="NAD_binding_3"/>
    <property type="match status" value="1"/>
</dbReference>
<dbReference type="Pfam" id="PF01958">
    <property type="entry name" value="Asp_DH_C"/>
    <property type="match status" value="1"/>
</dbReference>
<proteinExistence type="inferred from homology"/>
<comment type="catalytic activity">
    <reaction evidence="6">
        <text>L-aspartate + NADP(+) + H2O = oxaloacetate + NH4(+) + NADPH + H(+)</text>
        <dbReference type="Rhea" id="RHEA:11784"/>
        <dbReference type="ChEBI" id="CHEBI:15377"/>
        <dbReference type="ChEBI" id="CHEBI:15378"/>
        <dbReference type="ChEBI" id="CHEBI:16452"/>
        <dbReference type="ChEBI" id="CHEBI:28938"/>
        <dbReference type="ChEBI" id="CHEBI:29991"/>
        <dbReference type="ChEBI" id="CHEBI:57783"/>
        <dbReference type="ChEBI" id="CHEBI:58349"/>
        <dbReference type="EC" id="1.4.1.21"/>
    </reaction>
</comment>
<dbReference type="GO" id="GO:0033735">
    <property type="term" value="F:aspartate dehydrogenase [NAD(P)+] activity"/>
    <property type="evidence" value="ECO:0007669"/>
    <property type="project" value="UniProtKB-EC"/>
</dbReference>
<dbReference type="Gene3D" id="3.30.360.10">
    <property type="entry name" value="Dihydrodipicolinate Reductase, domain 2"/>
    <property type="match status" value="1"/>
</dbReference>
<gene>
    <name evidence="6" type="primary">nadX</name>
    <name evidence="9" type="ORF">AWB69_00991</name>
</gene>